<comment type="caution">
    <text evidence="2">The sequence shown here is derived from an EMBL/GenBank/DDBJ whole genome shotgun (WGS) entry which is preliminary data.</text>
</comment>
<evidence type="ECO:0000313" key="3">
    <source>
        <dbReference type="Proteomes" id="UP000251923"/>
    </source>
</evidence>
<organism evidence="2 3">
    <name type="scientific">Aerococcus urinae</name>
    <dbReference type="NCBI Taxonomy" id="1376"/>
    <lineage>
        <taxon>Bacteria</taxon>
        <taxon>Bacillati</taxon>
        <taxon>Bacillota</taxon>
        <taxon>Bacilli</taxon>
        <taxon>Lactobacillales</taxon>
        <taxon>Aerococcaceae</taxon>
        <taxon>Aerococcus</taxon>
    </lineage>
</organism>
<sequence>MDAGMSLGIKSTRSECDMNEWLPEGKLSLVSTNFFQRKAPLLWAWREAPALANDSGWRFLSQADTTTSLKHSQAKLVSYEQVLALEPAIAFIYRYPLGADMQFSTKTTPPHFVYNDSYERVRPIPANADYPIEDPVFKRHFPSFVQSYQEDKTGLSWSYQLSQEELAQLNHLNGELVTFFNLCLGQTDTLANDLDYYLLAGLALGFLHISDEARPVERWQDNVNNVIANALFTRFSYPLEKGKQVVLQFLSDRKSSPVAQQIHLYGEQMRLWYQANLKQRIQGEYQGLRNHYIKD</sequence>
<dbReference type="Pfam" id="PF09951">
    <property type="entry name" value="Imm33"/>
    <property type="match status" value="1"/>
</dbReference>
<dbReference type="AlphaFoldDB" id="A0A2I1L4Z7"/>
<dbReference type="EMBL" id="QMHM01000001">
    <property type="protein sequence ID" value="RAV81475.1"/>
    <property type="molecule type" value="Genomic_DNA"/>
</dbReference>
<name>A0A2I1L4Z7_9LACT</name>
<accession>A0A2I1L4Z7</accession>
<dbReference type="Proteomes" id="UP000251923">
    <property type="component" value="Unassembled WGS sequence"/>
</dbReference>
<dbReference type="InterPro" id="IPR018689">
    <property type="entry name" value="Imm33_dom"/>
</dbReference>
<reference evidence="2 3" key="1">
    <citation type="submission" date="2018-04" db="EMBL/GenBank/DDBJ databases">
        <title>Aerococcus urinae genomes.</title>
        <authorList>
            <person name="Hilt E."/>
            <person name="Gilbert N.M."/>
            <person name="Thomas-White K."/>
            <person name="Putonti C."/>
            <person name="Lewis A.L."/>
            <person name="Visck K.L."/>
            <person name="Wolfe A.J."/>
        </authorList>
    </citation>
    <scope>NUCLEOTIDE SEQUENCE [LARGE SCALE GENOMIC DNA]</scope>
    <source>
        <strain evidence="2 3">UMB7480</strain>
    </source>
</reference>
<proteinExistence type="predicted"/>
<evidence type="ECO:0000313" key="2">
    <source>
        <dbReference type="EMBL" id="RAV81475.1"/>
    </source>
</evidence>
<evidence type="ECO:0000259" key="1">
    <source>
        <dbReference type="Pfam" id="PF09951"/>
    </source>
</evidence>
<protein>
    <submittedName>
        <fullName evidence="2">DUF2185 domain-containing protein</fullName>
    </submittedName>
</protein>
<gene>
    <name evidence="2" type="ORF">DBT54_00965</name>
</gene>
<feature type="domain" description="Immunity protein Imm33" evidence="1">
    <location>
        <begin position="29"/>
        <end position="105"/>
    </location>
</feature>